<evidence type="ECO:0000313" key="2">
    <source>
        <dbReference type="EMBL" id="ACM23288.1"/>
    </source>
</evidence>
<evidence type="ECO:0000256" key="1">
    <source>
        <dbReference type="SAM" id="Phobius"/>
    </source>
</evidence>
<dbReference type="AlphaFoldDB" id="B9K8K5"/>
<protein>
    <submittedName>
        <fullName evidence="2">Uncharacterized protein</fullName>
    </submittedName>
</protein>
<accession>B9K8K5</accession>
<name>B9K8K5_THENN</name>
<dbReference type="KEGG" id="tna:CTN_1112"/>
<organism evidence="2 3">
    <name type="scientific">Thermotoga neapolitana (strain ATCC 49049 / DSM 4359 / NBRC 107923 / NS-E)</name>
    <dbReference type="NCBI Taxonomy" id="309803"/>
    <lineage>
        <taxon>Bacteria</taxon>
        <taxon>Thermotogati</taxon>
        <taxon>Thermotogota</taxon>
        <taxon>Thermotogae</taxon>
        <taxon>Thermotogales</taxon>
        <taxon>Thermotogaceae</taxon>
        <taxon>Thermotoga</taxon>
    </lineage>
</organism>
<dbReference type="HOGENOM" id="CLU_3376554_0_0_0"/>
<keyword evidence="1" id="KW-0472">Membrane</keyword>
<keyword evidence="1" id="KW-1133">Transmembrane helix</keyword>
<feature type="transmembrane region" description="Helical" evidence="1">
    <location>
        <begin position="6"/>
        <end position="25"/>
    </location>
</feature>
<dbReference type="Proteomes" id="UP000000445">
    <property type="component" value="Chromosome"/>
</dbReference>
<proteinExistence type="predicted"/>
<gene>
    <name evidence="2" type="ordered locus">CTN_1112</name>
</gene>
<evidence type="ECO:0000313" key="3">
    <source>
        <dbReference type="Proteomes" id="UP000000445"/>
    </source>
</evidence>
<keyword evidence="3" id="KW-1185">Reference proteome</keyword>
<sequence>MKTLRLIVEFPVALLIVLYVGFDVWKRYLRRREK</sequence>
<dbReference type="EMBL" id="CP000916">
    <property type="protein sequence ID" value="ACM23288.1"/>
    <property type="molecule type" value="Genomic_DNA"/>
</dbReference>
<reference evidence="2 3" key="1">
    <citation type="journal article" date="2009" name="Biosci. Biotechnol. Biochem.">
        <title>WeGAS: a web-based microbial genome annotation system.</title>
        <authorList>
            <person name="Lee D."/>
            <person name="Seo H."/>
            <person name="Park C."/>
            <person name="Park K."/>
        </authorList>
    </citation>
    <scope>NUCLEOTIDE SEQUENCE [LARGE SCALE GENOMIC DNA]</scope>
    <source>
        <strain evidence="3">ATCC 49049 / DSM 4359 / NBRC 107923 / NS-E</strain>
    </source>
</reference>
<keyword evidence="1" id="KW-0812">Transmembrane</keyword>